<accession>A0A0G0NDZ1</accession>
<dbReference type="PANTHER" id="PTHR32432:SF3">
    <property type="entry name" value="ETHANOLAMINE UTILIZATION PROTEIN EUTJ"/>
    <property type="match status" value="1"/>
</dbReference>
<dbReference type="SUPFAM" id="SSF53067">
    <property type="entry name" value="Actin-like ATPase domain"/>
    <property type="match status" value="2"/>
</dbReference>
<dbReference type="NCBIfam" id="TIGR01175">
    <property type="entry name" value="pilM"/>
    <property type="match status" value="1"/>
</dbReference>
<reference evidence="2 3" key="1">
    <citation type="journal article" date="2015" name="Nature">
        <title>rRNA introns, odd ribosomes, and small enigmatic genomes across a large radiation of phyla.</title>
        <authorList>
            <person name="Brown C.T."/>
            <person name="Hug L.A."/>
            <person name="Thomas B.C."/>
            <person name="Sharon I."/>
            <person name="Castelle C.J."/>
            <person name="Singh A."/>
            <person name="Wilkins M.J."/>
            <person name="Williams K.H."/>
            <person name="Banfield J.F."/>
        </authorList>
    </citation>
    <scope>NUCLEOTIDE SEQUENCE [LARGE SCALE GENOMIC DNA]</scope>
</reference>
<dbReference type="CDD" id="cd24049">
    <property type="entry name" value="ASKHA_NBD_PilM"/>
    <property type="match status" value="1"/>
</dbReference>
<evidence type="ECO:0000259" key="1">
    <source>
        <dbReference type="SMART" id="SM00842"/>
    </source>
</evidence>
<organism evidence="2 3">
    <name type="scientific">Candidatus Falkowbacteria bacterium GW2011_GWA2_39_24</name>
    <dbReference type="NCBI Taxonomy" id="1618634"/>
    <lineage>
        <taxon>Bacteria</taxon>
        <taxon>Candidatus Falkowiibacteriota</taxon>
    </lineage>
</organism>
<dbReference type="SMART" id="SM00842">
    <property type="entry name" value="FtsA"/>
    <property type="match status" value="1"/>
</dbReference>
<dbReference type="Proteomes" id="UP000034048">
    <property type="component" value="Unassembled WGS sequence"/>
</dbReference>
<sequence length="381" mass="42821">MFDLLNLKTEAFGLDISDSSVKIAKLERRGKDFDLACFGEELVPEGIIEKGEIKDEPALVKIIKKTLAKVKGEKLKTREVIASLPDEKTFLRVIQMPKMAPEELAKAVLFEAENHIPIPLKDSYFDFEVVDPIVDHLDHCDVLIVAAPQNIVNSYTRVIRLAGLNPDAFEIESLSISRALIKNLITVNQILLIDFGATRTVLIVFSGRSIRFTSLLSFSSEKLTQDLASGLKISIIEAEKIKIDYGLESKIKVQLQEKTGDFNLEKEITEDEKILNVLDSSLSQLVLEIKDFLDFYYSHRGHEHLPPTRDEIKRILISGGGANLKGFDRYLAKKLGISTIIGNPWTNILSEPENRIPEEYLRRSLSYTKTLGLALRGVLSE</sequence>
<protein>
    <submittedName>
        <fullName evidence="2">Type IV pilus assembly protein PilM</fullName>
    </submittedName>
</protein>
<proteinExistence type="predicted"/>
<dbReference type="EMBL" id="LBWS01000030">
    <property type="protein sequence ID" value="KKR14369.1"/>
    <property type="molecule type" value="Genomic_DNA"/>
</dbReference>
<dbReference type="PANTHER" id="PTHR32432">
    <property type="entry name" value="CELL DIVISION PROTEIN FTSA-RELATED"/>
    <property type="match status" value="1"/>
</dbReference>
<dbReference type="Pfam" id="PF11104">
    <property type="entry name" value="PilM_2"/>
    <property type="match status" value="2"/>
</dbReference>
<dbReference type="InterPro" id="IPR005883">
    <property type="entry name" value="PilM"/>
</dbReference>
<feature type="domain" description="SHS2" evidence="1">
    <location>
        <begin position="11"/>
        <end position="180"/>
    </location>
</feature>
<name>A0A0G0NDZ1_9BACT</name>
<dbReference type="AlphaFoldDB" id="A0A0G0NDZ1"/>
<dbReference type="InterPro" id="IPR050696">
    <property type="entry name" value="FtsA/MreB"/>
</dbReference>
<dbReference type="InterPro" id="IPR003494">
    <property type="entry name" value="SHS2_FtsA"/>
</dbReference>
<dbReference type="InterPro" id="IPR043129">
    <property type="entry name" value="ATPase_NBD"/>
</dbReference>
<dbReference type="Gene3D" id="3.30.1490.300">
    <property type="match status" value="1"/>
</dbReference>
<comment type="caution">
    <text evidence="2">The sequence shown here is derived from an EMBL/GenBank/DDBJ whole genome shotgun (WGS) entry which is preliminary data.</text>
</comment>
<dbReference type="GO" id="GO:0051301">
    <property type="term" value="P:cell division"/>
    <property type="evidence" value="ECO:0007669"/>
    <property type="project" value="InterPro"/>
</dbReference>
<gene>
    <name evidence="2" type="ORF">UT42_C0030G0006</name>
</gene>
<dbReference type="Gene3D" id="3.30.420.40">
    <property type="match status" value="2"/>
</dbReference>
<evidence type="ECO:0000313" key="3">
    <source>
        <dbReference type="Proteomes" id="UP000034048"/>
    </source>
</evidence>
<evidence type="ECO:0000313" key="2">
    <source>
        <dbReference type="EMBL" id="KKR14369.1"/>
    </source>
</evidence>
<dbReference type="PIRSF" id="PIRSF019169">
    <property type="entry name" value="PilM"/>
    <property type="match status" value="1"/>
</dbReference>